<dbReference type="STRING" id="105231.A0A1Y1IU56"/>
<dbReference type="InterPro" id="IPR004217">
    <property type="entry name" value="Tim10-like"/>
</dbReference>
<dbReference type="InterPro" id="IPR035427">
    <property type="entry name" value="Tim10-like_dom_sf"/>
</dbReference>
<keyword evidence="7 8" id="KW-1015">Disulfide bond</keyword>
<keyword evidence="8" id="KW-0143">Chaperone</keyword>
<dbReference type="EMBL" id="DF238129">
    <property type="protein sequence ID" value="GAQ92881.1"/>
    <property type="molecule type" value="Genomic_DNA"/>
</dbReference>
<sequence length="90" mass="10527">MDPSELEGLAEEDKIKMTQMVEQMQMRDSLRMYNNLVEKCFSNCVDTFRRKTLDKDEDKCIRRCAEKFLKHTARVSMRFAELNSGAATPD</sequence>
<evidence type="ECO:0000256" key="7">
    <source>
        <dbReference type="ARBA" id="ARBA00023157"/>
    </source>
</evidence>
<gene>
    <name evidence="10" type="ORF">KFL_011800010</name>
</gene>
<comment type="domain">
    <text evidence="8">The twin CX3C motif contains 4 conserved Cys residues that form 2 disulfide bonds in the mitochondrial intermembrane space.</text>
</comment>
<evidence type="ECO:0000256" key="1">
    <source>
        <dbReference type="ARBA" id="ARBA00022448"/>
    </source>
</evidence>
<keyword evidence="11" id="KW-1185">Reference proteome</keyword>
<keyword evidence="6 8" id="KW-0496">Mitochondrion</keyword>
<dbReference type="InterPro" id="IPR050673">
    <property type="entry name" value="Mito_inner_translocase_sub"/>
</dbReference>
<keyword evidence="4 8" id="KW-0653">Protein transport</keyword>
<dbReference type="SUPFAM" id="SSF144122">
    <property type="entry name" value="Tim10-like"/>
    <property type="match status" value="1"/>
</dbReference>
<dbReference type="GO" id="GO:0046872">
    <property type="term" value="F:metal ion binding"/>
    <property type="evidence" value="ECO:0007669"/>
    <property type="project" value="UniProtKB-KW"/>
</dbReference>
<comment type="function">
    <text evidence="8">Mitochondrial intermembrane chaperone that participates in the import and insertion of some multi-pass transmembrane proteins into the mitochondrial inner membrane. Also required for the transfer of beta-barrel precursors from the TOM complex to the sorting and assembly machinery (SAM complex) of the outer membrane. Acts as a chaperone-like protein that protects the hydrophobic precursors from aggregation and guide them through the mitochondrial intermembrane space.</text>
</comment>
<organism evidence="10 11">
    <name type="scientific">Klebsormidium nitens</name>
    <name type="common">Green alga</name>
    <name type="synonym">Ulothrix nitens</name>
    <dbReference type="NCBI Taxonomy" id="105231"/>
    <lineage>
        <taxon>Eukaryota</taxon>
        <taxon>Viridiplantae</taxon>
        <taxon>Streptophyta</taxon>
        <taxon>Klebsormidiophyceae</taxon>
        <taxon>Klebsormidiales</taxon>
        <taxon>Klebsormidiaceae</taxon>
        <taxon>Klebsormidium</taxon>
    </lineage>
</organism>
<evidence type="ECO:0000256" key="6">
    <source>
        <dbReference type="ARBA" id="ARBA00023128"/>
    </source>
</evidence>
<evidence type="ECO:0000256" key="2">
    <source>
        <dbReference type="ARBA" id="ARBA00022723"/>
    </source>
</evidence>
<evidence type="ECO:0000256" key="8">
    <source>
        <dbReference type="RuleBase" id="RU367043"/>
    </source>
</evidence>
<keyword evidence="2" id="KW-0479">Metal-binding</keyword>
<protein>
    <recommendedName>
        <fullName evidence="8">Mitochondrial import inner membrane translocase subunit</fullName>
    </recommendedName>
</protein>
<accession>A0A1Y1IU56</accession>
<evidence type="ECO:0000256" key="5">
    <source>
        <dbReference type="ARBA" id="ARBA00023010"/>
    </source>
</evidence>
<dbReference type="OrthoDB" id="1551503at2759"/>
<dbReference type="Pfam" id="PF02953">
    <property type="entry name" value="zf-Tim10_DDP"/>
    <property type="match status" value="1"/>
</dbReference>
<keyword evidence="3" id="KW-0862">Zinc</keyword>
<keyword evidence="8" id="KW-0472">Membrane</keyword>
<reference evidence="10 11" key="1">
    <citation type="journal article" date="2014" name="Nat. Commun.">
        <title>Klebsormidium flaccidum genome reveals primary factors for plant terrestrial adaptation.</title>
        <authorList>
            <person name="Hori K."/>
            <person name="Maruyama F."/>
            <person name="Fujisawa T."/>
            <person name="Togashi T."/>
            <person name="Yamamoto N."/>
            <person name="Seo M."/>
            <person name="Sato S."/>
            <person name="Yamada T."/>
            <person name="Mori H."/>
            <person name="Tajima N."/>
            <person name="Moriyama T."/>
            <person name="Ikeuchi M."/>
            <person name="Watanabe M."/>
            <person name="Wada H."/>
            <person name="Kobayashi K."/>
            <person name="Saito M."/>
            <person name="Masuda T."/>
            <person name="Sasaki-Sekimoto Y."/>
            <person name="Mashiguchi K."/>
            <person name="Awai K."/>
            <person name="Shimojima M."/>
            <person name="Masuda S."/>
            <person name="Iwai M."/>
            <person name="Nobusawa T."/>
            <person name="Narise T."/>
            <person name="Kondo S."/>
            <person name="Saito H."/>
            <person name="Sato R."/>
            <person name="Murakawa M."/>
            <person name="Ihara Y."/>
            <person name="Oshima-Yamada Y."/>
            <person name="Ohtaka K."/>
            <person name="Satoh M."/>
            <person name="Sonobe K."/>
            <person name="Ishii M."/>
            <person name="Ohtani R."/>
            <person name="Kanamori-Sato M."/>
            <person name="Honoki R."/>
            <person name="Miyazaki D."/>
            <person name="Mochizuki H."/>
            <person name="Umetsu J."/>
            <person name="Higashi K."/>
            <person name="Shibata D."/>
            <person name="Kamiya Y."/>
            <person name="Sato N."/>
            <person name="Nakamura Y."/>
            <person name="Tabata S."/>
            <person name="Ida S."/>
            <person name="Kurokawa K."/>
            <person name="Ohta H."/>
        </authorList>
    </citation>
    <scope>NUCLEOTIDE SEQUENCE [LARGE SCALE GENOMIC DNA]</scope>
    <source>
        <strain evidence="10 11">NIES-2285</strain>
    </source>
</reference>
<dbReference type="Proteomes" id="UP000054558">
    <property type="component" value="Unassembled WGS sequence"/>
</dbReference>
<evidence type="ECO:0000313" key="11">
    <source>
        <dbReference type="Proteomes" id="UP000054558"/>
    </source>
</evidence>
<dbReference type="OMA" id="QDFLRMY"/>
<dbReference type="GO" id="GO:0015031">
    <property type="term" value="P:protein transport"/>
    <property type="evidence" value="ECO:0007669"/>
    <property type="project" value="UniProtKB-KW"/>
</dbReference>
<comment type="similarity">
    <text evidence="8">Belongs to the small Tim family.</text>
</comment>
<proteinExistence type="inferred from homology"/>
<keyword evidence="1 8" id="KW-0813">Transport</keyword>
<comment type="subcellular location">
    <subcellularLocation>
        <location evidence="8">Mitochondrion inner membrane</location>
        <topology evidence="8">Peripheral membrane protein</topology>
        <orientation evidence="8">Intermembrane side</orientation>
    </subcellularLocation>
</comment>
<comment type="subunit">
    <text evidence="8">Heterohexamer.</text>
</comment>
<evidence type="ECO:0000313" key="10">
    <source>
        <dbReference type="EMBL" id="GAQ92881.1"/>
    </source>
</evidence>
<dbReference type="AlphaFoldDB" id="A0A1Y1IU56"/>
<dbReference type="GO" id="GO:0005743">
    <property type="term" value="C:mitochondrial inner membrane"/>
    <property type="evidence" value="ECO:0000318"/>
    <property type="project" value="GO_Central"/>
</dbReference>
<evidence type="ECO:0000256" key="3">
    <source>
        <dbReference type="ARBA" id="ARBA00022833"/>
    </source>
</evidence>
<name>A0A1Y1IU56_KLENI</name>
<keyword evidence="5 8" id="KW-0811">Translocation</keyword>
<dbReference type="PANTHER" id="PTHR13172">
    <property type="entry name" value="MITOCHONDRIAL IMPORT INNER MEMBRANE TRANSLOCASE SUBUNIT TIM9B"/>
    <property type="match status" value="1"/>
</dbReference>
<dbReference type="Gene3D" id="1.10.287.810">
    <property type="entry name" value="Mitochondrial import inner membrane translocase subunit tim13 like domains"/>
    <property type="match status" value="1"/>
</dbReference>
<keyword evidence="8" id="KW-0999">Mitochondrion inner membrane</keyword>
<evidence type="ECO:0000256" key="4">
    <source>
        <dbReference type="ARBA" id="ARBA00022927"/>
    </source>
</evidence>
<dbReference type="GO" id="GO:0140318">
    <property type="term" value="F:protein transporter activity"/>
    <property type="evidence" value="ECO:0000318"/>
    <property type="project" value="GO_Central"/>
</dbReference>
<dbReference type="GO" id="GO:0045039">
    <property type="term" value="P:protein insertion into mitochondrial inner membrane"/>
    <property type="evidence" value="ECO:0000318"/>
    <property type="project" value="GO_Central"/>
</dbReference>
<evidence type="ECO:0000259" key="9">
    <source>
        <dbReference type="Pfam" id="PF02953"/>
    </source>
</evidence>
<feature type="domain" description="Tim10-like" evidence="9">
    <location>
        <begin position="19"/>
        <end position="81"/>
    </location>
</feature>